<dbReference type="EMBL" id="HE978309">
    <property type="protein sequence ID" value="CEO90746.1"/>
    <property type="molecule type" value="Genomic_DNA"/>
</dbReference>
<dbReference type="Proteomes" id="UP000203896">
    <property type="component" value="Segment"/>
</dbReference>
<organism evidence="1 2">
    <name type="scientific">Enterobacteria phage GEC-3S</name>
    <dbReference type="NCBI Taxonomy" id="1222338"/>
    <lineage>
        <taxon>Viruses</taxon>
        <taxon>Duplodnaviria</taxon>
        <taxon>Heunggongvirae</taxon>
        <taxon>Uroviricota</taxon>
        <taxon>Caudoviricetes</taxon>
        <taxon>Pantevenvirales</taxon>
        <taxon>Straboviridae</taxon>
        <taxon>Krischvirus</taxon>
        <taxon>Krischvirus gec3s</taxon>
    </lineage>
</organism>
<protein>
    <submittedName>
        <fullName evidence="1">Uncharacterized protein</fullName>
    </submittedName>
</protein>
<sequence>MARVNIKLHYTMGKPKHPMHKVFWGLHLQEKWHDNYWFCDHDKKWHSQDEVNAMMEQGIKFNYSNYDHSITCIRKLKRFIRKNPQFKNFVFFMSHVYLGHSVTVTAKVK</sequence>
<evidence type="ECO:0000313" key="2">
    <source>
        <dbReference type="Proteomes" id="UP000203896"/>
    </source>
</evidence>
<accession>A0A0B7MS01</accession>
<proteinExistence type="predicted"/>
<reference evidence="1 2" key="1">
    <citation type="submission" date="2012-08" db="EMBL/GenBank/DDBJ databases">
        <title>Selection and characterization of a candidate therapeutic bacteriophage that lyses the German Escherichia coli O104:H4 outbreak strain.</title>
        <authorList>
            <person name="Merabishvilli M."/>
            <person name="De Vos D."/>
            <person name="Verbeken G."/>
            <person name="Kropinski A."/>
            <person name="Vandenheuvel D."/>
            <person name="Lavigne R."/>
            <person name="Wattiau P."/>
            <person name="Mast J."/>
            <person name="Ragimbeau C."/>
            <person name="Mossong J."/>
            <person name="Scheres J."/>
            <person name="Chanishvili N."/>
            <person name="Vaneechoutte M."/>
            <person name="Pirnay J.P."/>
        </authorList>
    </citation>
    <scope>NUCLEOTIDE SEQUENCE [LARGE SCALE GENOMIC DNA]</scope>
</reference>
<dbReference type="RefSeq" id="YP_009118826.1">
    <property type="nucleotide sequence ID" value="NC_025425.1"/>
</dbReference>
<dbReference type="GeneID" id="23301182"/>
<dbReference type="KEGG" id="vg:23301182"/>
<gene>
    <name evidence="1" type="ORF">BN201_0143</name>
</gene>
<evidence type="ECO:0000313" key="1">
    <source>
        <dbReference type="EMBL" id="CEO90746.1"/>
    </source>
</evidence>
<keyword evidence="2" id="KW-1185">Reference proteome</keyword>
<name>A0A0B7MS01_9CAUD</name>